<dbReference type="InterPro" id="IPR013216">
    <property type="entry name" value="Methyltransf_11"/>
</dbReference>
<reference evidence="2 3" key="1">
    <citation type="journal article" date="2014" name="Int. J. Syst. Evol. Microbiol.">
        <title>Complete genome sequence of Corynebacterium casei LMG S-19264T (=DSM 44701T), isolated from a smear-ripened cheese.</title>
        <authorList>
            <consortium name="US DOE Joint Genome Institute (JGI-PGF)"/>
            <person name="Walter F."/>
            <person name="Albersmeier A."/>
            <person name="Kalinowski J."/>
            <person name="Ruckert C."/>
        </authorList>
    </citation>
    <scope>NUCLEOTIDE SEQUENCE [LARGE SCALE GENOMIC DNA]</scope>
    <source>
        <strain evidence="2 3">CGMCC 1.15358</strain>
    </source>
</reference>
<dbReference type="Gene3D" id="3.40.50.150">
    <property type="entry name" value="Vaccinia Virus protein VP39"/>
    <property type="match status" value="1"/>
</dbReference>
<dbReference type="RefSeq" id="WP_229660301.1">
    <property type="nucleotide sequence ID" value="NZ_BMIO01000003.1"/>
</dbReference>
<dbReference type="InterPro" id="IPR029063">
    <property type="entry name" value="SAM-dependent_MTases_sf"/>
</dbReference>
<dbReference type="CDD" id="cd02440">
    <property type="entry name" value="AdoMet_MTases"/>
    <property type="match status" value="1"/>
</dbReference>
<organism evidence="2 3">
    <name type="scientific">Croceicoccus pelagius</name>
    <dbReference type="NCBI Taxonomy" id="1703341"/>
    <lineage>
        <taxon>Bacteria</taxon>
        <taxon>Pseudomonadati</taxon>
        <taxon>Pseudomonadota</taxon>
        <taxon>Alphaproteobacteria</taxon>
        <taxon>Sphingomonadales</taxon>
        <taxon>Erythrobacteraceae</taxon>
        <taxon>Croceicoccus</taxon>
    </lineage>
</organism>
<dbReference type="SUPFAM" id="SSF53335">
    <property type="entry name" value="S-adenosyl-L-methionine-dependent methyltransferases"/>
    <property type="match status" value="1"/>
</dbReference>
<feature type="domain" description="Methyltransferase type 11" evidence="1">
    <location>
        <begin position="49"/>
        <end position="145"/>
    </location>
</feature>
<dbReference type="GO" id="GO:0008757">
    <property type="term" value="F:S-adenosylmethionine-dependent methyltransferase activity"/>
    <property type="evidence" value="ECO:0007669"/>
    <property type="project" value="InterPro"/>
</dbReference>
<dbReference type="PANTHER" id="PTHR43861">
    <property type="entry name" value="TRANS-ACONITATE 2-METHYLTRANSFERASE-RELATED"/>
    <property type="match status" value="1"/>
</dbReference>
<name>A0A917DH46_9SPHN</name>
<accession>A0A917DH46</accession>
<comment type="caution">
    <text evidence="2">The sequence shown here is derived from an EMBL/GenBank/DDBJ whole genome shotgun (WGS) entry which is preliminary data.</text>
</comment>
<evidence type="ECO:0000259" key="1">
    <source>
        <dbReference type="Pfam" id="PF08241"/>
    </source>
</evidence>
<evidence type="ECO:0000313" key="3">
    <source>
        <dbReference type="Proteomes" id="UP000598997"/>
    </source>
</evidence>
<dbReference type="PANTHER" id="PTHR43861:SF1">
    <property type="entry name" value="TRANS-ACONITATE 2-METHYLTRANSFERASE"/>
    <property type="match status" value="1"/>
</dbReference>
<evidence type="ECO:0000313" key="2">
    <source>
        <dbReference type="EMBL" id="GGD38045.1"/>
    </source>
</evidence>
<dbReference type="EMBL" id="BMIO01000003">
    <property type="protein sequence ID" value="GGD38045.1"/>
    <property type="molecule type" value="Genomic_DNA"/>
</dbReference>
<gene>
    <name evidence="2" type="ORF">GCM10010989_10200</name>
</gene>
<dbReference type="Pfam" id="PF08241">
    <property type="entry name" value="Methyltransf_11"/>
    <property type="match status" value="1"/>
</dbReference>
<dbReference type="Proteomes" id="UP000598997">
    <property type="component" value="Unassembled WGS sequence"/>
</dbReference>
<protein>
    <recommendedName>
        <fullName evidence="1">Methyltransferase type 11 domain-containing protein</fullName>
    </recommendedName>
</protein>
<sequence length="257" mass="28136">MNAVERERIGAAFGSARDYDRHARVQHDIAYDLAARIAALDLPENPRILEIGCGTGFLTQALIEVGIGGNWLVTDIAPAMVERCKARLGESAGRRFAVMDGEYGLPEMGEFDLVCSSLAMQWFDDQEMAVARMLRSVKVGGHCLFATLGAGTFAEWRAAHEEEGLEAGTRRFAPLSELQNMQAGARVGDLVVQKRVESHDDALGFLRSLRAIGAGTPQPAHRPLGPAEMRRVMARFEERGSAVTYEVVIGHFRRSVP</sequence>
<proteinExistence type="predicted"/>
<dbReference type="AlphaFoldDB" id="A0A917DH46"/>
<keyword evidence="3" id="KW-1185">Reference proteome</keyword>